<dbReference type="Pfam" id="PF00535">
    <property type="entry name" value="Glycos_transf_2"/>
    <property type="match status" value="1"/>
</dbReference>
<dbReference type="PANTHER" id="PTHR43685">
    <property type="entry name" value="GLYCOSYLTRANSFERASE"/>
    <property type="match status" value="1"/>
</dbReference>
<evidence type="ECO:0000259" key="2">
    <source>
        <dbReference type="Pfam" id="PF00535"/>
    </source>
</evidence>
<feature type="region of interest" description="Disordered" evidence="1">
    <location>
        <begin position="509"/>
        <end position="534"/>
    </location>
</feature>
<evidence type="ECO:0000313" key="3">
    <source>
        <dbReference type="EMBL" id="MBP2705183.1"/>
    </source>
</evidence>
<comment type="caution">
    <text evidence="3">The sequence shown here is derived from an EMBL/GenBank/DDBJ whole genome shotgun (WGS) entry which is preliminary data.</text>
</comment>
<organism evidence="3 4">
    <name type="scientific">Microbispora oryzae</name>
    <dbReference type="NCBI Taxonomy" id="2806554"/>
    <lineage>
        <taxon>Bacteria</taxon>
        <taxon>Bacillati</taxon>
        <taxon>Actinomycetota</taxon>
        <taxon>Actinomycetes</taxon>
        <taxon>Streptosporangiales</taxon>
        <taxon>Streptosporangiaceae</taxon>
        <taxon>Microbispora</taxon>
    </lineage>
</organism>
<dbReference type="RefSeq" id="WP_210156477.1">
    <property type="nucleotide sequence ID" value="NZ_JAFCNB010000007.1"/>
</dbReference>
<feature type="domain" description="Glycosyltransferase 2-like" evidence="2">
    <location>
        <begin position="30"/>
        <end position="157"/>
    </location>
</feature>
<dbReference type="CDD" id="cd00761">
    <property type="entry name" value="Glyco_tranf_GTA_type"/>
    <property type="match status" value="1"/>
</dbReference>
<dbReference type="InterPro" id="IPR029044">
    <property type="entry name" value="Nucleotide-diphossugar_trans"/>
</dbReference>
<keyword evidence="4" id="KW-1185">Reference proteome</keyword>
<dbReference type="Gene3D" id="3.90.550.10">
    <property type="entry name" value="Spore Coat Polysaccharide Biosynthesis Protein SpsA, Chain A"/>
    <property type="match status" value="1"/>
</dbReference>
<dbReference type="PANTHER" id="PTHR43685:SF3">
    <property type="entry name" value="SLR2126 PROTEIN"/>
    <property type="match status" value="1"/>
</dbReference>
<dbReference type="AlphaFoldDB" id="A0A940WLK1"/>
<dbReference type="EMBL" id="JAFCNB010000007">
    <property type="protein sequence ID" value="MBP2705183.1"/>
    <property type="molecule type" value="Genomic_DNA"/>
</dbReference>
<reference evidence="3" key="1">
    <citation type="submission" date="2021-02" db="EMBL/GenBank/DDBJ databases">
        <title>Draft genome sequence of Microbispora sp. RL4-1S isolated from rice leaves in Thailand.</title>
        <authorList>
            <person name="Muangham S."/>
            <person name="Duangmal K."/>
        </authorList>
    </citation>
    <scope>NUCLEOTIDE SEQUENCE</scope>
    <source>
        <strain evidence="3">RL4-1S</strain>
    </source>
</reference>
<name>A0A940WLK1_9ACTN</name>
<protein>
    <submittedName>
        <fullName evidence="3">Glycosyltransferase family 2 protein</fullName>
    </submittedName>
</protein>
<evidence type="ECO:0000313" key="4">
    <source>
        <dbReference type="Proteomes" id="UP000674234"/>
    </source>
</evidence>
<accession>A0A940WLK1</accession>
<dbReference type="SUPFAM" id="SSF53448">
    <property type="entry name" value="Nucleotide-diphospho-sugar transferases"/>
    <property type="match status" value="1"/>
</dbReference>
<dbReference type="InterPro" id="IPR050834">
    <property type="entry name" value="Glycosyltransf_2"/>
</dbReference>
<evidence type="ECO:0000256" key="1">
    <source>
        <dbReference type="SAM" id="MobiDB-lite"/>
    </source>
</evidence>
<sequence length="534" mass="57327">MTPTPLIKHNDYSSLRPPALGAWRPTRTVTVVVPAYNCQPALDRTLAALAAQTYPAHLMEVVVADDGSEPAMRIPEHAPASTRIVRVPDGRWGRGWARQTGASVAGGEIVHWVDADMILDRAHVEAHMRWHHLADYLVVLGSIRFVADDAEPPSPARLSSGDVDLGPGLPHKYTADTLAKTRDLLDAGGDAYLLHTGATTSVPAHLLRAAGGLDTSLNMGEDTDLGFRLAQAGAVFVPDREAVSWHIGKSTVMLREKEVHRHNWSLLGDRIPVLRWLRGHQRRQWAVPYVQVVVDATGATYEQVRASVDAALAGTVADVAVVLAGPWSALTEGRRSSLDDPMLDYRLMRNLYGNEPRVTFAGSVPASAAPAPFRVICPPGWVLGADALKKLIGLAERDGLGLVSVALDETPAGVAALRLERTAAFARAALTGAHGDPEKHGDPGKHGDPEKAVDAMFGTMWVAGSDYQVVPMDQAQETGGDAAKWRAAAAKWQAEAEKLRAEVERLRAAAESAPAEHSPGLSRVRTLVPGRRRG</sequence>
<gene>
    <name evidence="3" type="ORF">JOL79_15310</name>
</gene>
<dbReference type="Proteomes" id="UP000674234">
    <property type="component" value="Unassembled WGS sequence"/>
</dbReference>
<proteinExistence type="predicted"/>
<feature type="compositionally biased region" description="Low complexity" evidence="1">
    <location>
        <begin position="509"/>
        <end position="519"/>
    </location>
</feature>
<dbReference type="InterPro" id="IPR001173">
    <property type="entry name" value="Glyco_trans_2-like"/>
</dbReference>